<gene>
    <name evidence="1" type="ORF">MOMUL_26350</name>
</gene>
<evidence type="ECO:0000313" key="1">
    <source>
        <dbReference type="EMBL" id="KYH31104.1"/>
    </source>
</evidence>
<proteinExistence type="predicted"/>
<name>A0A151ATX0_9FIRM</name>
<organism evidence="1 2">
    <name type="scientific">Moorella mulderi DSM 14980</name>
    <dbReference type="NCBI Taxonomy" id="1122241"/>
    <lineage>
        <taxon>Bacteria</taxon>
        <taxon>Bacillati</taxon>
        <taxon>Bacillota</taxon>
        <taxon>Clostridia</taxon>
        <taxon>Neomoorellales</taxon>
        <taxon>Neomoorellaceae</taxon>
        <taxon>Neomoorella</taxon>
    </lineage>
</organism>
<dbReference type="PATRIC" id="fig|1122241.3.peg.2799"/>
<dbReference type="RefSeq" id="WP_083476759.1">
    <property type="nucleotide sequence ID" value="NZ_LTBC01000015.1"/>
</dbReference>
<reference evidence="1 2" key="1">
    <citation type="submission" date="2016-02" db="EMBL/GenBank/DDBJ databases">
        <title>Genome sequence of Moorella mulderi DSM 14980.</title>
        <authorList>
            <person name="Poehlein A."/>
            <person name="Daniel R."/>
        </authorList>
    </citation>
    <scope>NUCLEOTIDE SEQUENCE [LARGE SCALE GENOMIC DNA]</scope>
    <source>
        <strain evidence="1 2">DSM 14980</strain>
    </source>
</reference>
<dbReference type="AlphaFoldDB" id="A0A151ATX0"/>
<dbReference type="Proteomes" id="UP000075670">
    <property type="component" value="Unassembled WGS sequence"/>
</dbReference>
<protein>
    <submittedName>
        <fullName evidence="1">Uncharacterized protein</fullName>
    </submittedName>
</protein>
<sequence>MEPTFKPSRAPWSTRPGLKEMAAEVGIDFDRFLAGLAANRSDTELAAEFGVDSQVIFRLRDHFERYGIHSIMGQD</sequence>
<dbReference type="OrthoDB" id="2084241at2"/>
<comment type="caution">
    <text evidence="1">The sequence shown here is derived from an EMBL/GenBank/DDBJ whole genome shotgun (WGS) entry which is preliminary data.</text>
</comment>
<accession>A0A151ATX0</accession>
<evidence type="ECO:0000313" key="2">
    <source>
        <dbReference type="Proteomes" id="UP000075670"/>
    </source>
</evidence>
<dbReference type="EMBL" id="LTBC01000015">
    <property type="protein sequence ID" value="KYH31104.1"/>
    <property type="molecule type" value="Genomic_DNA"/>
</dbReference>
<keyword evidence="2" id="KW-1185">Reference proteome</keyword>